<evidence type="ECO:0000313" key="3">
    <source>
        <dbReference type="EMBL" id="AMG75029.1"/>
    </source>
</evidence>
<dbReference type="Pfam" id="PF13193">
    <property type="entry name" value="AMP-binding_C"/>
    <property type="match status" value="1"/>
</dbReference>
<proteinExistence type="predicted"/>
<dbReference type="InterPro" id="IPR025110">
    <property type="entry name" value="AMP-bd_C"/>
</dbReference>
<accession>A0AA86GLA9</accession>
<dbReference type="PANTHER" id="PTHR43767">
    <property type="entry name" value="LONG-CHAIN-FATTY-ACID--COA LIGASE"/>
    <property type="match status" value="1"/>
</dbReference>
<reference evidence="3 4" key="1">
    <citation type="journal article" date="2016" name="BMC Genomics">
        <title>Genomic analysis of the nitrate-respiring Sphingopyxis granuli (formerly Sphingomonas macrogoltabida) strain TFA.</title>
        <authorList>
            <person name="Garcia-Romero I."/>
            <person name="Perez-Pulido A.J."/>
            <person name="Gonzalez-Flores Y.E."/>
            <person name="Reyes-Ramirez F."/>
            <person name="Santero E."/>
            <person name="Floriano B."/>
        </authorList>
    </citation>
    <scope>NUCLEOTIDE SEQUENCE [LARGE SCALE GENOMIC DNA]</scope>
    <source>
        <strain evidence="3 4">TFA</strain>
    </source>
</reference>
<dbReference type="InterPro" id="IPR020845">
    <property type="entry name" value="AMP-binding_CS"/>
</dbReference>
<feature type="domain" description="AMP-dependent synthetase/ligase" evidence="1">
    <location>
        <begin position="26"/>
        <end position="377"/>
    </location>
</feature>
<dbReference type="EC" id="6.2.1.3" evidence="3"/>
<feature type="domain" description="AMP-binding enzyme C-terminal" evidence="2">
    <location>
        <begin position="433"/>
        <end position="507"/>
    </location>
</feature>
<evidence type="ECO:0000259" key="1">
    <source>
        <dbReference type="Pfam" id="PF00501"/>
    </source>
</evidence>
<dbReference type="Gene3D" id="3.30.300.30">
    <property type="match status" value="1"/>
</dbReference>
<evidence type="ECO:0000259" key="2">
    <source>
        <dbReference type="Pfam" id="PF13193"/>
    </source>
</evidence>
<gene>
    <name evidence="3" type="ORF">SGRAN_2679</name>
</gene>
<keyword evidence="4" id="KW-1185">Reference proteome</keyword>
<dbReference type="RefSeq" id="WP_067184433.1">
    <property type="nucleotide sequence ID" value="NZ_CP012199.1"/>
</dbReference>
<dbReference type="SUPFAM" id="SSF56801">
    <property type="entry name" value="Acetyl-CoA synthetase-like"/>
    <property type="match status" value="1"/>
</dbReference>
<dbReference type="PANTHER" id="PTHR43767:SF12">
    <property type="entry name" value="AMP-DEPENDENT SYNTHETASE AND LIGASE"/>
    <property type="match status" value="1"/>
</dbReference>
<dbReference type="KEGG" id="sgi:SGRAN_2679"/>
<dbReference type="InterPro" id="IPR045851">
    <property type="entry name" value="AMP-bd_C_sf"/>
</dbReference>
<dbReference type="InterPro" id="IPR042099">
    <property type="entry name" value="ANL_N_sf"/>
</dbReference>
<name>A0AA86GLA9_9SPHN</name>
<dbReference type="InterPro" id="IPR050237">
    <property type="entry name" value="ATP-dep_AMP-bd_enzyme"/>
</dbReference>
<protein>
    <submittedName>
        <fullName evidence="3">4-coumarate--CoA ligase</fullName>
        <ecNumber evidence="3">6.2.1.3</ecNumber>
    </submittedName>
</protein>
<dbReference type="AlphaFoldDB" id="A0AA86GLA9"/>
<dbReference type="GO" id="GO:0004467">
    <property type="term" value="F:long-chain fatty acid-CoA ligase activity"/>
    <property type="evidence" value="ECO:0007669"/>
    <property type="project" value="UniProtKB-EC"/>
</dbReference>
<dbReference type="EMBL" id="CP012199">
    <property type="protein sequence ID" value="AMG75029.1"/>
    <property type="molecule type" value="Genomic_DNA"/>
</dbReference>
<sequence>MSGASAAMAEYIGRDFGTFADFVALQAAERPERVAIVCDDARATYAELDGLADRVAAGLQRDGVRRGGVVAICASSSIDYAAVFIGTLRAGAAISPLAPSATPAQLAAMLDDCGASHLFTDAAVSATLAPVEPGLRARRVALEEGAKGEAIAAWLPEDASVLRSVEIDPDLPFNIIYSSGTTGTPKGIVQSHRMRWPHNNPADPPGFGPDAVALVSTPLYSNTTLVHFIPALAGGGTVVLMPKFDARRYLELAERHRVTHTMLVPVQYRRILDVPDFDKFDLSSFQLKFATSAPFSAELKAEVLKRWLGGLIEYYGMTEGGGSCMLVAHEHPDKLATVGQPMPGHDIRLIDGQGRLLGAGEVGEVVGRSGAMMTGYYNQPAKTAEAEWISPEGERFIRTGDLAMVDAEGFFTLIGRRKDMIVSGGFNIYPVDLEEILREHPAVDEAAVIGAASRQWGETPVGFVTLAAGATIGGGELRNFANARLGKMQRLADVRIVDELPRSAIGKILKRELQDRLADESATY</sequence>
<organism evidence="3 4">
    <name type="scientific">Sphingopyxis granuli</name>
    <dbReference type="NCBI Taxonomy" id="267128"/>
    <lineage>
        <taxon>Bacteria</taxon>
        <taxon>Pseudomonadati</taxon>
        <taxon>Pseudomonadota</taxon>
        <taxon>Alphaproteobacteria</taxon>
        <taxon>Sphingomonadales</taxon>
        <taxon>Sphingomonadaceae</taxon>
        <taxon>Sphingopyxis</taxon>
    </lineage>
</organism>
<dbReference type="PROSITE" id="PS00455">
    <property type="entry name" value="AMP_BINDING"/>
    <property type="match status" value="1"/>
</dbReference>
<keyword evidence="3" id="KW-0436">Ligase</keyword>
<dbReference type="Proteomes" id="UP000058599">
    <property type="component" value="Chromosome"/>
</dbReference>
<evidence type="ECO:0000313" key="4">
    <source>
        <dbReference type="Proteomes" id="UP000058599"/>
    </source>
</evidence>
<dbReference type="InterPro" id="IPR000873">
    <property type="entry name" value="AMP-dep_synth/lig_dom"/>
</dbReference>
<dbReference type="Pfam" id="PF00501">
    <property type="entry name" value="AMP-binding"/>
    <property type="match status" value="1"/>
</dbReference>
<dbReference type="Gene3D" id="3.40.50.12780">
    <property type="entry name" value="N-terminal domain of ligase-like"/>
    <property type="match status" value="1"/>
</dbReference>